<dbReference type="Proteomes" id="UP000265520">
    <property type="component" value="Unassembled WGS sequence"/>
</dbReference>
<protein>
    <submittedName>
        <fullName evidence="1">Uncharacterized protein</fullName>
    </submittedName>
</protein>
<sequence length="15" mass="1698">CSDDLMLCSDIDVLR</sequence>
<accession>A0A392T275</accession>
<evidence type="ECO:0000313" key="2">
    <source>
        <dbReference type="Proteomes" id="UP000265520"/>
    </source>
</evidence>
<feature type="non-terminal residue" evidence="1">
    <location>
        <position position="1"/>
    </location>
</feature>
<proteinExistence type="predicted"/>
<comment type="caution">
    <text evidence="1">The sequence shown here is derived from an EMBL/GenBank/DDBJ whole genome shotgun (WGS) entry which is preliminary data.</text>
</comment>
<organism evidence="1 2">
    <name type="scientific">Trifolium medium</name>
    <dbReference type="NCBI Taxonomy" id="97028"/>
    <lineage>
        <taxon>Eukaryota</taxon>
        <taxon>Viridiplantae</taxon>
        <taxon>Streptophyta</taxon>
        <taxon>Embryophyta</taxon>
        <taxon>Tracheophyta</taxon>
        <taxon>Spermatophyta</taxon>
        <taxon>Magnoliopsida</taxon>
        <taxon>eudicotyledons</taxon>
        <taxon>Gunneridae</taxon>
        <taxon>Pentapetalae</taxon>
        <taxon>rosids</taxon>
        <taxon>fabids</taxon>
        <taxon>Fabales</taxon>
        <taxon>Fabaceae</taxon>
        <taxon>Papilionoideae</taxon>
        <taxon>50 kb inversion clade</taxon>
        <taxon>NPAAA clade</taxon>
        <taxon>Hologalegina</taxon>
        <taxon>IRL clade</taxon>
        <taxon>Trifolieae</taxon>
        <taxon>Trifolium</taxon>
    </lineage>
</organism>
<evidence type="ECO:0000313" key="1">
    <source>
        <dbReference type="EMBL" id="MCI55233.1"/>
    </source>
</evidence>
<dbReference type="EMBL" id="LXQA010492791">
    <property type="protein sequence ID" value="MCI55233.1"/>
    <property type="molecule type" value="Genomic_DNA"/>
</dbReference>
<reference evidence="1 2" key="1">
    <citation type="journal article" date="2018" name="Front. Plant Sci.">
        <title>Red Clover (Trifolium pratense) and Zigzag Clover (T. medium) - A Picture of Genomic Similarities and Differences.</title>
        <authorList>
            <person name="Dluhosova J."/>
            <person name="Istvanek J."/>
            <person name="Nedelnik J."/>
            <person name="Repkova J."/>
        </authorList>
    </citation>
    <scope>NUCLEOTIDE SEQUENCE [LARGE SCALE GENOMIC DNA]</scope>
    <source>
        <strain evidence="2">cv. 10/8</strain>
        <tissue evidence="1">Leaf</tissue>
    </source>
</reference>
<keyword evidence="2" id="KW-1185">Reference proteome</keyword>
<name>A0A392T275_9FABA</name>